<evidence type="ECO:0000313" key="1">
    <source>
        <dbReference type="EMBL" id="KAJ0179069.1"/>
    </source>
</evidence>
<dbReference type="EMBL" id="CM034395">
    <property type="protein sequence ID" value="KAJ0179069.1"/>
    <property type="molecule type" value="Genomic_DNA"/>
</dbReference>
<dbReference type="Proteomes" id="UP000824533">
    <property type="component" value="Linkage Group LG09"/>
</dbReference>
<accession>A0ACC1D573</accession>
<gene>
    <name evidence="1" type="ORF">K1T71_005844</name>
</gene>
<keyword evidence="2" id="KW-1185">Reference proteome</keyword>
<sequence length="497" mass="58496">MNSLKIMAMAQEENAPKKSRRKRKRQVVETLSSYAKNTSLHGVKYIVDRTMTRIEKVFWLMAIIASVTMCVFLMHNSWHKWRTNPIVITINERATPIEDVYFPSVTICPQIKCKATVYNYTLEKQKYDNLTWILVLTEDMKEFNPKWQSSKIYFKPTTFVKNILDVAPDYDDVFIRCFWQSIEKNCTSLFRKVLTREGVCYTMNSYKTDDIFREKNMHNEYLYLPDSSWETLNHDNYMLRADWNGEVSDLSILLMLNMKDKDKHCHQSFDGFKVYLHEQADMPQSGLYYYAIHPGQATNLALSFETTHTPDELKAYAPEARQCYFPGERYLRFFRAYTANNCRMECFTNVTLEECGCASQFMPHDNNTRLYETTTTADNISSYEDDNDDFDVISAREEDPCNCLPTCNQVKYKADRFKLPFDIKDHQIELYYSRLDLFFKHDSFMSMRRSELFGQTDFIAQCGGLLGLFLGFSVFSLVECVYFLIIRLSCRLIKPQD</sequence>
<proteinExistence type="predicted"/>
<comment type="caution">
    <text evidence="1">The sequence shown here is derived from an EMBL/GenBank/DDBJ whole genome shotgun (WGS) entry which is preliminary data.</text>
</comment>
<evidence type="ECO:0000313" key="2">
    <source>
        <dbReference type="Proteomes" id="UP000824533"/>
    </source>
</evidence>
<organism evidence="1 2">
    <name type="scientific">Dendrolimus kikuchii</name>
    <dbReference type="NCBI Taxonomy" id="765133"/>
    <lineage>
        <taxon>Eukaryota</taxon>
        <taxon>Metazoa</taxon>
        <taxon>Ecdysozoa</taxon>
        <taxon>Arthropoda</taxon>
        <taxon>Hexapoda</taxon>
        <taxon>Insecta</taxon>
        <taxon>Pterygota</taxon>
        <taxon>Neoptera</taxon>
        <taxon>Endopterygota</taxon>
        <taxon>Lepidoptera</taxon>
        <taxon>Glossata</taxon>
        <taxon>Ditrysia</taxon>
        <taxon>Bombycoidea</taxon>
        <taxon>Lasiocampidae</taxon>
        <taxon>Dendrolimus</taxon>
    </lineage>
</organism>
<protein>
    <submittedName>
        <fullName evidence="1">Uncharacterized protein</fullName>
    </submittedName>
</protein>
<name>A0ACC1D573_9NEOP</name>
<reference evidence="1 2" key="1">
    <citation type="journal article" date="2021" name="Front. Genet.">
        <title>Chromosome-Level Genome Assembly Reveals Significant Gene Expansion in the Toll and IMD Signaling Pathways of Dendrolimus kikuchii.</title>
        <authorList>
            <person name="Zhou J."/>
            <person name="Wu P."/>
            <person name="Xiong Z."/>
            <person name="Liu N."/>
            <person name="Zhao N."/>
            <person name="Ji M."/>
            <person name="Qiu Y."/>
            <person name="Yang B."/>
        </authorList>
    </citation>
    <scope>NUCLEOTIDE SEQUENCE [LARGE SCALE GENOMIC DNA]</scope>
    <source>
        <strain evidence="1">Ann1</strain>
    </source>
</reference>